<dbReference type="Proteomes" id="UP000007564">
    <property type="component" value="Chromosome"/>
</dbReference>
<dbReference type="InterPro" id="IPR045834">
    <property type="entry name" value="Csd3_N2"/>
</dbReference>
<dbReference type="GeneID" id="93205678"/>
<accession>A0A0C6PCU9</accession>
<evidence type="ECO:0000256" key="1">
    <source>
        <dbReference type="ARBA" id="ARBA00001947"/>
    </source>
</evidence>
<proteinExistence type="predicted"/>
<keyword evidence="3" id="KW-0645">Protease</keyword>
<evidence type="ECO:0000259" key="9">
    <source>
        <dbReference type="Pfam" id="PF19425"/>
    </source>
</evidence>
<dbReference type="Pfam" id="PF19425">
    <property type="entry name" value="Csd3_N2"/>
    <property type="match status" value="1"/>
</dbReference>
<evidence type="ECO:0000313" key="11">
    <source>
        <dbReference type="Proteomes" id="UP000007564"/>
    </source>
</evidence>
<keyword evidence="6" id="KW-0862">Zinc</keyword>
<dbReference type="InterPro" id="IPR011055">
    <property type="entry name" value="Dup_hybrid_motif"/>
</dbReference>
<comment type="subcellular location">
    <subcellularLocation>
        <location evidence="2">Cell envelope</location>
    </subcellularLocation>
</comment>
<sequence>MNRGPNSLVRSFKRKVAALFAPPVEPTSRGGALLRRTLTVSALGLFAGAAALGMVQQPDRSELPPLRLIDSVLPLEAGQMQVSDASNAPYISETRIRAGDTLAAVLQRLDIDSPRLQNFLTHDASARSIYKLYPGRSVQAATNENGDLVWLRYIHTPGNESGGQVVTRLLHVAPDGANGYKAEEVTQGTEQQTRVAVGTIRSSLFGATDAAGIPDSVTMQMADILSSKIDFLRDLRQGDQFRVVYEVRTHEGRYAGAGRVQALEFINGDKTYNAVWFSPDGKSGSYYDFDGTSLRGAFLRTALKFSRISSTFGMRMHPIHKTWTGHKGVDYAAPTGTPIHATADGTVEFAGWQNGYGNVVIIKHHGKYSTLYAHQSRIAAGLKKGQKIAQGELVGYVGSTGWATGPHLHYEFRVNNQPIDPLAVDLPVARKLEPAELRAFTQAVQPYKQQIKLLTEFQQTLPEGSATVASR</sequence>
<keyword evidence="7" id="KW-0482">Metalloprotease</keyword>
<gene>
    <name evidence="10" type="ORF">BN112_4071</name>
</gene>
<keyword evidence="5" id="KW-0378">Hydrolase</keyword>
<reference evidence="10 11" key="1">
    <citation type="journal article" date="2012" name="BMC Genomics">
        <title>Comparative genomics of the classical Bordetella subspecies: the evolution and exchange of virulence-associated diversity amongst closely related pathogens.</title>
        <authorList>
            <person name="Park J."/>
            <person name="Zhang Y."/>
            <person name="Buboltz A.M."/>
            <person name="Zhang X."/>
            <person name="Schuster S.C."/>
            <person name="Ahuja U."/>
            <person name="Liu M."/>
            <person name="Miller J.F."/>
            <person name="Sebaihia M."/>
            <person name="Bentley S.D."/>
            <person name="Parkhill J."/>
            <person name="Harvill E.T."/>
        </authorList>
    </citation>
    <scope>NUCLEOTIDE SEQUENCE [LARGE SCALE GENOMIC DNA]</scope>
    <source>
        <strain evidence="10 11">253</strain>
    </source>
</reference>
<evidence type="ECO:0000256" key="6">
    <source>
        <dbReference type="ARBA" id="ARBA00022833"/>
    </source>
</evidence>
<evidence type="ECO:0000313" key="10">
    <source>
        <dbReference type="EMBL" id="CCJ55985.1"/>
    </source>
</evidence>
<dbReference type="KEGG" id="bbh:BN112_4071"/>
<evidence type="ECO:0000259" key="8">
    <source>
        <dbReference type="Pfam" id="PF01551"/>
    </source>
</evidence>
<dbReference type="HOGENOM" id="CLU_026846_4_1_4"/>
<dbReference type="EMBL" id="HE965806">
    <property type="protein sequence ID" value="CCJ55985.1"/>
    <property type="molecule type" value="Genomic_DNA"/>
</dbReference>
<feature type="domain" description="Csd3-like second N-terminal" evidence="9">
    <location>
        <begin position="192"/>
        <end position="312"/>
    </location>
</feature>
<evidence type="ECO:0000256" key="2">
    <source>
        <dbReference type="ARBA" id="ARBA00004196"/>
    </source>
</evidence>
<keyword evidence="4" id="KW-0479">Metal-binding</keyword>
<dbReference type="InterPro" id="IPR016047">
    <property type="entry name" value="M23ase_b-sheet_dom"/>
</dbReference>
<dbReference type="GO" id="GO:0006508">
    <property type="term" value="P:proteolysis"/>
    <property type="evidence" value="ECO:0007669"/>
    <property type="project" value="UniProtKB-KW"/>
</dbReference>
<dbReference type="Gene3D" id="3.10.450.350">
    <property type="match status" value="2"/>
</dbReference>
<evidence type="ECO:0000256" key="4">
    <source>
        <dbReference type="ARBA" id="ARBA00022723"/>
    </source>
</evidence>
<dbReference type="CDD" id="cd12797">
    <property type="entry name" value="M23_peptidase"/>
    <property type="match status" value="1"/>
</dbReference>
<dbReference type="RefSeq" id="WP_003814879.1">
    <property type="nucleotide sequence ID" value="NC_019382.1"/>
</dbReference>
<dbReference type="InterPro" id="IPR050570">
    <property type="entry name" value="Cell_wall_metabolism_enzyme"/>
</dbReference>
<evidence type="ECO:0000256" key="5">
    <source>
        <dbReference type="ARBA" id="ARBA00022801"/>
    </source>
</evidence>
<protein>
    <submittedName>
        <fullName evidence="10">Uncharacterized protein</fullName>
    </submittedName>
</protein>
<dbReference type="Gene3D" id="2.70.70.10">
    <property type="entry name" value="Glucose Permease (Domain IIA)"/>
    <property type="match status" value="1"/>
</dbReference>
<feature type="domain" description="M23ase beta-sheet core" evidence="8">
    <location>
        <begin position="325"/>
        <end position="421"/>
    </location>
</feature>
<dbReference type="GO" id="GO:0046872">
    <property type="term" value="F:metal ion binding"/>
    <property type="evidence" value="ECO:0007669"/>
    <property type="project" value="UniProtKB-KW"/>
</dbReference>
<dbReference type="OrthoDB" id="9815245at2"/>
<organism evidence="10 11">
    <name type="scientific">Bordetella bronchiseptica 253</name>
    <dbReference type="NCBI Taxonomy" id="568707"/>
    <lineage>
        <taxon>Bacteria</taxon>
        <taxon>Pseudomonadati</taxon>
        <taxon>Pseudomonadota</taxon>
        <taxon>Betaproteobacteria</taxon>
        <taxon>Burkholderiales</taxon>
        <taxon>Alcaligenaceae</taxon>
        <taxon>Bordetella</taxon>
    </lineage>
</organism>
<dbReference type="AlphaFoldDB" id="A0A0C6PCU9"/>
<dbReference type="GO" id="GO:0030313">
    <property type="term" value="C:cell envelope"/>
    <property type="evidence" value="ECO:0007669"/>
    <property type="project" value="UniProtKB-SubCell"/>
</dbReference>
<evidence type="ECO:0000256" key="3">
    <source>
        <dbReference type="ARBA" id="ARBA00022670"/>
    </source>
</evidence>
<dbReference type="PANTHER" id="PTHR21666">
    <property type="entry name" value="PEPTIDASE-RELATED"/>
    <property type="match status" value="1"/>
</dbReference>
<comment type="cofactor">
    <cofactor evidence="1">
        <name>Zn(2+)</name>
        <dbReference type="ChEBI" id="CHEBI:29105"/>
    </cofactor>
</comment>
<dbReference type="SUPFAM" id="SSF51261">
    <property type="entry name" value="Duplicated hybrid motif"/>
    <property type="match status" value="1"/>
</dbReference>
<dbReference type="PANTHER" id="PTHR21666:SF288">
    <property type="entry name" value="CELL DIVISION PROTEIN YTFB"/>
    <property type="match status" value="1"/>
</dbReference>
<evidence type="ECO:0000256" key="7">
    <source>
        <dbReference type="ARBA" id="ARBA00023049"/>
    </source>
</evidence>
<dbReference type="Pfam" id="PF01551">
    <property type="entry name" value="Peptidase_M23"/>
    <property type="match status" value="1"/>
</dbReference>
<dbReference type="GO" id="GO:0004222">
    <property type="term" value="F:metalloendopeptidase activity"/>
    <property type="evidence" value="ECO:0007669"/>
    <property type="project" value="TreeGrafter"/>
</dbReference>
<name>A0A0C6PCU9_BORBO</name>